<keyword evidence="3" id="KW-1185">Reference proteome</keyword>
<evidence type="ECO:0000256" key="1">
    <source>
        <dbReference type="SAM" id="MobiDB-lite"/>
    </source>
</evidence>
<gene>
    <name evidence="2" type="ORF">ACFQ1S_32315</name>
</gene>
<evidence type="ECO:0000313" key="2">
    <source>
        <dbReference type="EMBL" id="MFD1049886.1"/>
    </source>
</evidence>
<feature type="non-terminal residue" evidence="2">
    <location>
        <position position="66"/>
    </location>
</feature>
<dbReference type="Proteomes" id="UP001597045">
    <property type="component" value="Unassembled WGS sequence"/>
</dbReference>
<reference evidence="3" key="1">
    <citation type="journal article" date="2019" name="Int. J. Syst. Evol. Microbiol.">
        <title>The Global Catalogue of Microorganisms (GCM) 10K type strain sequencing project: providing services to taxonomists for standard genome sequencing and annotation.</title>
        <authorList>
            <consortium name="The Broad Institute Genomics Platform"/>
            <consortium name="The Broad Institute Genome Sequencing Center for Infectious Disease"/>
            <person name="Wu L."/>
            <person name="Ma J."/>
        </authorList>
    </citation>
    <scope>NUCLEOTIDE SEQUENCE [LARGE SCALE GENOMIC DNA]</scope>
    <source>
        <strain evidence="3">JCM 31486</strain>
    </source>
</reference>
<proteinExistence type="predicted"/>
<accession>A0ABW3MHL1</accession>
<sequence length="66" mass="6986">MADQEPLAWLTDWVTEQQAAEPQNPTIDPWAEEDTRAPASTAAARVHPANEPPSPGAHAGETLADG</sequence>
<name>A0ABW3MHL1_9PSEU</name>
<comment type="caution">
    <text evidence="2">The sequence shown here is derived from an EMBL/GenBank/DDBJ whole genome shotgun (WGS) entry which is preliminary data.</text>
</comment>
<feature type="region of interest" description="Disordered" evidence="1">
    <location>
        <begin position="19"/>
        <end position="66"/>
    </location>
</feature>
<evidence type="ECO:0000313" key="3">
    <source>
        <dbReference type="Proteomes" id="UP001597045"/>
    </source>
</evidence>
<dbReference type="EMBL" id="JBHTIS010002465">
    <property type="protein sequence ID" value="MFD1049886.1"/>
    <property type="molecule type" value="Genomic_DNA"/>
</dbReference>
<organism evidence="2 3">
    <name type="scientific">Kibdelosporangium lantanae</name>
    <dbReference type="NCBI Taxonomy" id="1497396"/>
    <lineage>
        <taxon>Bacteria</taxon>
        <taxon>Bacillati</taxon>
        <taxon>Actinomycetota</taxon>
        <taxon>Actinomycetes</taxon>
        <taxon>Pseudonocardiales</taxon>
        <taxon>Pseudonocardiaceae</taxon>
        <taxon>Kibdelosporangium</taxon>
    </lineage>
</organism>
<protein>
    <submittedName>
        <fullName evidence="2">Uncharacterized protein</fullName>
    </submittedName>
</protein>